<dbReference type="CDD" id="cd07361">
    <property type="entry name" value="MEMO_like"/>
    <property type="match status" value="1"/>
</dbReference>
<evidence type="ECO:0000256" key="1">
    <source>
        <dbReference type="ARBA" id="ARBA00006315"/>
    </source>
</evidence>
<comment type="similarity">
    <text evidence="1">Belongs to the MEMO1 family.</text>
</comment>
<gene>
    <name evidence="2" type="ORF">M0812_26251</name>
</gene>
<protein>
    <submittedName>
        <fullName evidence="2">Protein memo1</fullName>
    </submittedName>
</protein>
<name>A0AAV7YA64_9EUKA</name>
<proteinExistence type="inferred from homology"/>
<dbReference type="EMBL" id="JANTQA010000063">
    <property type="protein sequence ID" value="KAJ3426683.1"/>
    <property type="molecule type" value="Genomic_DNA"/>
</dbReference>
<dbReference type="InterPro" id="IPR002737">
    <property type="entry name" value="MEMO1_fam"/>
</dbReference>
<organism evidence="2 3">
    <name type="scientific">Anaeramoeba flamelloides</name>
    <dbReference type="NCBI Taxonomy" id="1746091"/>
    <lineage>
        <taxon>Eukaryota</taxon>
        <taxon>Metamonada</taxon>
        <taxon>Anaeramoebidae</taxon>
        <taxon>Anaeramoeba</taxon>
    </lineage>
</organism>
<accession>A0AAV7YA64</accession>
<dbReference type="PANTHER" id="PTHR11060">
    <property type="entry name" value="PROTEIN MEMO1"/>
    <property type="match status" value="1"/>
</dbReference>
<dbReference type="Pfam" id="PF01875">
    <property type="entry name" value="Memo"/>
    <property type="match status" value="1"/>
</dbReference>
<sequence length="301" mass="34579">MSIRRTHFAGTWYPTGNSLKKSIERYLKNATSHTIHHYTQGIICPHAGLVYSGPTMAYSWLPVRDNLARRNKQGQQIKRVFILGPSHQSYTTKCLLTGHSSWETPFGDVQVDTKTNKELMKKAPKIFNKMGSNTDSNEHSLELQLPFLTYILEASEIQIVPIMVGQLSSKSQKSVSQILQEYFLDPHNFFIISTDFCHWGSNFDYQKTIKGVSPIWKSIEKIDRLGMDAIETLQPNLFTKYLEKYENTICGSVPLLLFMRSVDKEKFSLKFVHYEQSNKVEDKNDMSVSYAAGIFQKNEEN</sequence>
<dbReference type="AlphaFoldDB" id="A0AAV7YA64"/>
<comment type="caution">
    <text evidence="2">The sequence shown here is derived from an EMBL/GenBank/DDBJ whole genome shotgun (WGS) entry which is preliminary data.</text>
</comment>
<dbReference type="NCBIfam" id="TIGR04336">
    <property type="entry name" value="AmmeMemoSam_B"/>
    <property type="match status" value="1"/>
</dbReference>
<dbReference type="PANTHER" id="PTHR11060:SF0">
    <property type="entry name" value="PROTEIN MEMO1"/>
    <property type="match status" value="1"/>
</dbReference>
<reference evidence="2" key="1">
    <citation type="submission" date="2022-08" db="EMBL/GenBank/DDBJ databases">
        <title>Novel sulphate-reducing endosymbionts in the free-living metamonad Anaeramoeba.</title>
        <authorList>
            <person name="Jerlstrom-Hultqvist J."/>
            <person name="Cepicka I."/>
            <person name="Gallot-Lavallee L."/>
            <person name="Salas-Leiva D."/>
            <person name="Curtis B.A."/>
            <person name="Zahonova K."/>
            <person name="Pipaliya S."/>
            <person name="Dacks J."/>
            <person name="Roger A.J."/>
        </authorList>
    </citation>
    <scope>NUCLEOTIDE SEQUENCE</scope>
    <source>
        <strain evidence="2">Busselton2</strain>
    </source>
</reference>
<dbReference type="Proteomes" id="UP001146793">
    <property type="component" value="Unassembled WGS sequence"/>
</dbReference>
<dbReference type="HAMAP" id="MF_00055">
    <property type="entry name" value="MEMO1"/>
    <property type="match status" value="1"/>
</dbReference>
<evidence type="ECO:0000313" key="3">
    <source>
        <dbReference type="Proteomes" id="UP001146793"/>
    </source>
</evidence>
<evidence type="ECO:0000313" key="2">
    <source>
        <dbReference type="EMBL" id="KAJ3426683.1"/>
    </source>
</evidence>
<dbReference type="Gene3D" id="3.40.830.10">
    <property type="entry name" value="LigB-like"/>
    <property type="match status" value="1"/>
</dbReference>